<gene>
    <name evidence="1" type="ORF">H2Y56_12715</name>
</gene>
<evidence type="ECO:0000313" key="1">
    <source>
        <dbReference type="EMBL" id="MBA5232964.1"/>
    </source>
</evidence>
<reference evidence="1 2" key="1">
    <citation type="submission" date="2020-07" db="EMBL/GenBank/DDBJ databases">
        <title>Characterization of Pectobacterium aroidearum strains causing soft rot on Amorphophallus konjac.</title>
        <authorList>
            <person name="Xie H."/>
        </authorList>
    </citation>
    <scope>NUCLEOTIDE SEQUENCE [LARGE SCALE GENOMIC DNA]</scope>
    <source>
        <strain evidence="1 2">MY10</strain>
    </source>
</reference>
<dbReference type="EMBL" id="JACERK010000005">
    <property type="protein sequence ID" value="MBA5232964.1"/>
    <property type="molecule type" value="Genomic_DNA"/>
</dbReference>
<sequence>MTKSALHRTRLRFSDHKNFSVFVFYKPTRQPAPWLGWCVPEPTEIIEKNFSFFQFCRFFLVLKPAKNHAISLNLKTRYDFAWRDEKNQAGKTVRRRSGNPLPDGAYRRVVMLEQLKKGGTANAV</sequence>
<dbReference type="RefSeq" id="WP_181829644.1">
    <property type="nucleotide sequence ID" value="NZ_CP104757.1"/>
</dbReference>
<accession>A0ABR5ZEG4</accession>
<dbReference type="Proteomes" id="UP000530038">
    <property type="component" value="Unassembled WGS sequence"/>
</dbReference>
<protein>
    <submittedName>
        <fullName evidence="1">Uncharacterized protein</fullName>
    </submittedName>
</protein>
<proteinExistence type="predicted"/>
<organism evidence="1 2">
    <name type="scientific">Pectobacterium aroidearum</name>
    <dbReference type="NCBI Taxonomy" id="1201031"/>
    <lineage>
        <taxon>Bacteria</taxon>
        <taxon>Pseudomonadati</taxon>
        <taxon>Pseudomonadota</taxon>
        <taxon>Gammaproteobacteria</taxon>
        <taxon>Enterobacterales</taxon>
        <taxon>Pectobacteriaceae</taxon>
        <taxon>Pectobacterium</taxon>
    </lineage>
</organism>
<evidence type="ECO:0000313" key="2">
    <source>
        <dbReference type="Proteomes" id="UP000530038"/>
    </source>
</evidence>
<name>A0ABR5ZEG4_9GAMM</name>
<keyword evidence="2" id="KW-1185">Reference proteome</keyword>
<comment type="caution">
    <text evidence="1">The sequence shown here is derived from an EMBL/GenBank/DDBJ whole genome shotgun (WGS) entry which is preliminary data.</text>
</comment>